<sequence>MTMFSRFLKTHFLRIVNKGFGAALSAPAAIPARRTMTRALSCRWFPVRAAMTPFVNGKIARLSGRVFIVTALAATLAPATAPAAGIAEVAETNVVHMTVHQGRMLRLDGLPDSVLVADPAIASFELPSPGNLFIYAKSVGTTTLYAMDENGDVINAIRIVSEHDLKALGERLKREFPSADIQLEAGIPSGVIVRGSVDTPQDAKRVIDSVQAYIVASSSSAGGGGGGGGGGGQELPGSSETSGKVINQLKIKTPSQINIRVRVVEVSRNLTHELGFNWEASLNRGSANFGLGTGTVSGFFDSSTGAFTGVEGSSFFGANVGGGEGSLSGLLSAMNKQGMASVLAEPNLTAMSGETAAFAAGGEVPVVIITNNNVNIDYKAYGVILRMTPTLLSANRISLHIAPEVSELTSVGSVTLEGGSTIPALTVRRADTTVELASGQSFALAGMLRSSNSQTVTGVPGLSSIPIIGRAFENESASHEETELVIIATAYVVEPVNAGDLQIPGQGVKTLDSVTPSYGAVGYLY</sequence>
<dbReference type="InterPro" id="IPR050810">
    <property type="entry name" value="Bact_Secretion_Sys_Channel"/>
</dbReference>
<organism evidence="5 6">
    <name type="scientific">Brenneria populi</name>
    <dbReference type="NCBI Taxonomy" id="1505588"/>
    <lineage>
        <taxon>Bacteria</taxon>
        <taxon>Pseudomonadati</taxon>
        <taxon>Pseudomonadota</taxon>
        <taxon>Gammaproteobacteria</taxon>
        <taxon>Enterobacterales</taxon>
        <taxon>Pectobacteriaceae</taxon>
        <taxon>Brenneria</taxon>
    </lineage>
</organism>
<dbReference type="Pfam" id="PF13629">
    <property type="entry name" value="T2SS-T3SS_pil_N"/>
    <property type="match status" value="1"/>
</dbReference>
<evidence type="ECO:0000256" key="1">
    <source>
        <dbReference type="RuleBase" id="RU004003"/>
    </source>
</evidence>
<name>A0ABU6JQB5_9GAMM</name>
<feature type="domain" description="Pilus formation protein N-terminal" evidence="4">
    <location>
        <begin position="93"/>
        <end position="160"/>
    </location>
</feature>
<dbReference type="EMBL" id="JAYWTM010000006">
    <property type="protein sequence ID" value="MEC5342899.1"/>
    <property type="molecule type" value="Genomic_DNA"/>
</dbReference>
<evidence type="ECO:0000313" key="6">
    <source>
        <dbReference type="Proteomes" id="UP001309705"/>
    </source>
</evidence>
<dbReference type="PANTHER" id="PTHR30332">
    <property type="entry name" value="PROBABLE GENERAL SECRETION PATHWAY PROTEIN D"/>
    <property type="match status" value="1"/>
</dbReference>
<dbReference type="PRINTS" id="PR00811">
    <property type="entry name" value="BCTERIALGSPD"/>
</dbReference>
<proteinExistence type="inferred from homology"/>
<feature type="domain" description="Type II/III secretion system secretin-like" evidence="3">
    <location>
        <begin position="333"/>
        <end position="494"/>
    </location>
</feature>
<dbReference type="InterPro" id="IPR004846">
    <property type="entry name" value="T2SS/T3SS_dom"/>
</dbReference>
<dbReference type="PANTHER" id="PTHR30332:SF17">
    <property type="entry name" value="TYPE IV PILIATION SYSTEM PROTEIN DR_0774-RELATED"/>
    <property type="match status" value="1"/>
</dbReference>
<comment type="caution">
    <text evidence="5">The sequence shown here is derived from an EMBL/GenBank/DDBJ whole genome shotgun (WGS) entry which is preliminary data.</text>
</comment>
<keyword evidence="6" id="KW-1185">Reference proteome</keyword>
<reference evidence="5 6" key="1">
    <citation type="journal article" date="2017" name="Int. J. Syst. Evol. Microbiol.">
        <title>Brenneria populi subsp. brevivirga subsp. nov. isolated from symptomatic bark of Populus x euramericana canker, and description of Brenneria populi subsp. populi subsp. nov.</title>
        <authorList>
            <person name="Zheng M.H."/>
            <person name="Piao C.G."/>
            <person name="Xue H."/>
            <person name="Guo M.W."/>
            <person name="Li Y."/>
        </authorList>
    </citation>
    <scope>NUCLEOTIDE SEQUENCE [LARGE SCALE GENOMIC DNA]</scope>
    <source>
        <strain evidence="5 6">D9-5</strain>
    </source>
</reference>
<evidence type="ECO:0000256" key="2">
    <source>
        <dbReference type="SAM" id="MobiDB-lite"/>
    </source>
</evidence>
<protein>
    <submittedName>
        <fullName evidence="5">Type II and III secretion system protein family protein</fullName>
    </submittedName>
</protein>
<dbReference type="Pfam" id="PF00263">
    <property type="entry name" value="Secretin"/>
    <property type="match status" value="1"/>
</dbReference>
<evidence type="ECO:0000313" key="5">
    <source>
        <dbReference type="EMBL" id="MEC5342899.1"/>
    </source>
</evidence>
<evidence type="ECO:0000259" key="4">
    <source>
        <dbReference type="Pfam" id="PF13629"/>
    </source>
</evidence>
<feature type="compositionally biased region" description="Gly residues" evidence="2">
    <location>
        <begin position="221"/>
        <end position="234"/>
    </location>
</feature>
<comment type="similarity">
    <text evidence="1">Belongs to the bacterial secretin family.</text>
</comment>
<accession>A0ABU6JQB5</accession>
<dbReference type="InterPro" id="IPR032789">
    <property type="entry name" value="T2SS-T3SS_pil_N"/>
</dbReference>
<dbReference type="InterPro" id="IPR001775">
    <property type="entry name" value="GspD/PilQ"/>
</dbReference>
<dbReference type="Proteomes" id="UP001309705">
    <property type="component" value="Unassembled WGS sequence"/>
</dbReference>
<evidence type="ECO:0000259" key="3">
    <source>
        <dbReference type="Pfam" id="PF00263"/>
    </source>
</evidence>
<feature type="region of interest" description="Disordered" evidence="2">
    <location>
        <begin position="220"/>
        <end position="242"/>
    </location>
</feature>
<gene>
    <name evidence="5" type="ORF">VSX58_09845</name>
</gene>
<dbReference type="PRINTS" id="PR01032">
    <property type="entry name" value="PHAGEIV"/>
</dbReference>